<sequence>MSRKLTTIDVKGTFFLVDALKERLCQRDDTQNKIPFHVFERDGDGYRILFDTVLKNIPESKEAVLAEPARYWWVILPALMELDPEGIALRYDIPLEILCPDQKDTIPKEIKAVIKPLEINSKQQDRKSKSQ</sequence>
<protein>
    <submittedName>
        <fullName evidence="1">Uncharacterized protein</fullName>
    </submittedName>
</protein>
<proteinExistence type="predicted"/>
<gene>
    <name evidence="1" type="ORF">FXV77_05270</name>
</gene>
<dbReference type="AlphaFoldDB" id="A0A5D4HD02"/>
<dbReference type="EMBL" id="VTAV01000002">
    <property type="protein sequence ID" value="TYR37415.1"/>
    <property type="molecule type" value="Genomic_DNA"/>
</dbReference>
<name>A0A5D4HD02_9SPHI</name>
<evidence type="ECO:0000313" key="1">
    <source>
        <dbReference type="EMBL" id="TYR37415.1"/>
    </source>
</evidence>
<reference evidence="1 2" key="1">
    <citation type="submission" date="2019-08" db="EMBL/GenBank/DDBJ databases">
        <title>Phlebobacter frassis gen. nov. sp. nov., a new member of family Sphingobacteriaceae isolated from sand fly rearing media.</title>
        <authorList>
            <person name="Kakumanu M.L."/>
            <person name="Marayati B.F."/>
            <person name="Wada-Katsumata A."/>
            <person name="Wasserberg G."/>
            <person name="Schal C."/>
            <person name="Apperson C.S."/>
            <person name="Ponnusamy L."/>
        </authorList>
    </citation>
    <scope>NUCLEOTIDE SEQUENCE [LARGE SCALE GENOMIC DNA]</scope>
    <source>
        <strain evidence="1 2">SSI9</strain>
    </source>
</reference>
<accession>A0A5D4HD02</accession>
<dbReference type="RefSeq" id="WP_148918156.1">
    <property type="nucleotide sequence ID" value="NZ_VTAV01000002.1"/>
</dbReference>
<evidence type="ECO:0000313" key="2">
    <source>
        <dbReference type="Proteomes" id="UP000322362"/>
    </source>
</evidence>
<comment type="caution">
    <text evidence="1">The sequence shown here is derived from an EMBL/GenBank/DDBJ whole genome shotgun (WGS) entry which is preliminary data.</text>
</comment>
<organism evidence="1 2">
    <name type="scientific">Sphingobacterium phlebotomi</name>
    <dbReference type="NCBI Taxonomy" id="2605433"/>
    <lineage>
        <taxon>Bacteria</taxon>
        <taxon>Pseudomonadati</taxon>
        <taxon>Bacteroidota</taxon>
        <taxon>Sphingobacteriia</taxon>
        <taxon>Sphingobacteriales</taxon>
        <taxon>Sphingobacteriaceae</taxon>
        <taxon>Sphingobacterium</taxon>
    </lineage>
</organism>
<dbReference type="Proteomes" id="UP000322362">
    <property type="component" value="Unassembled WGS sequence"/>
</dbReference>
<keyword evidence="2" id="KW-1185">Reference proteome</keyword>